<comment type="similarity">
    <text evidence="2">Belongs to the agmatine deiminase family.</text>
</comment>
<evidence type="ECO:0000313" key="4">
    <source>
        <dbReference type="Proteomes" id="UP000249898"/>
    </source>
</evidence>
<dbReference type="InterPro" id="IPR017754">
    <property type="entry name" value="Agmatine_deiminase"/>
</dbReference>
<organism evidence="3 4">
    <name type="scientific">Marinomonas primoryensis</name>
    <dbReference type="NCBI Taxonomy" id="178399"/>
    <lineage>
        <taxon>Bacteria</taxon>
        <taxon>Pseudomonadati</taxon>
        <taxon>Pseudomonadota</taxon>
        <taxon>Gammaproteobacteria</taxon>
        <taxon>Oceanospirillales</taxon>
        <taxon>Oceanospirillaceae</taxon>
        <taxon>Marinomonas</taxon>
    </lineage>
</organism>
<evidence type="ECO:0000256" key="1">
    <source>
        <dbReference type="ARBA" id="ARBA00022801"/>
    </source>
</evidence>
<protein>
    <recommendedName>
        <fullName evidence="2">Putative agmatine deiminase</fullName>
        <ecNumber evidence="2">3.5.3.12</ecNumber>
    </recommendedName>
    <alternativeName>
        <fullName evidence="2">Agmatine iminohydrolase</fullName>
    </alternativeName>
</protein>
<dbReference type="GO" id="GO:0004668">
    <property type="term" value="F:protein-arginine deiminase activity"/>
    <property type="evidence" value="ECO:0007669"/>
    <property type="project" value="InterPro"/>
</dbReference>
<dbReference type="EC" id="3.5.3.12" evidence="2"/>
<dbReference type="PANTHER" id="PTHR31377">
    <property type="entry name" value="AGMATINE DEIMINASE-RELATED"/>
    <property type="match status" value="1"/>
</dbReference>
<dbReference type="Pfam" id="PF04371">
    <property type="entry name" value="PAD_porph"/>
    <property type="match status" value="1"/>
</dbReference>
<accession>A0A2Z4PN30</accession>
<dbReference type="HAMAP" id="MF_01841">
    <property type="entry name" value="Agmatine_deimin"/>
    <property type="match status" value="1"/>
</dbReference>
<evidence type="ECO:0000313" key="3">
    <source>
        <dbReference type="EMBL" id="AWX99010.1"/>
    </source>
</evidence>
<dbReference type="NCBIfam" id="TIGR03380">
    <property type="entry name" value="agmatine_aguA"/>
    <property type="match status" value="1"/>
</dbReference>
<dbReference type="GO" id="GO:0047632">
    <property type="term" value="F:agmatine deiminase activity"/>
    <property type="evidence" value="ECO:0007669"/>
    <property type="project" value="UniProtKB-UniRule"/>
</dbReference>
<gene>
    <name evidence="2" type="primary">aguA</name>
    <name evidence="3" type="ORF">A8139_02620</name>
</gene>
<dbReference type="Proteomes" id="UP000249898">
    <property type="component" value="Chromosome"/>
</dbReference>
<dbReference type="OrthoDB" id="9808013at2"/>
<keyword evidence="1 2" id="KW-0378">Hydrolase</keyword>
<comment type="catalytic activity">
    <reaction evidence="2">
        <text>agmatine + H2O = N-carbamoylputrescine + NH4(+)</text>
        <dbReference type="Rhea" id="RHEA:18037"/>
        <dbReference type="ChEBI" id="CHEBI:15377"/>
        <dbReference type="ChEBI" id="CHEBI:28938"/>
        <dbReference type="ChEBI" id="CHEBI:58145"/>
        <dbReference type="ChEBI" id="CHEBI:58318"/>
        <dbReference type="EC" id="3.5.3.12"/>
    </reaction>
</comment>
<dbReference type="PANTHER" id="PTHR31377:SF0">
    <property type="entry name" value="AGMATINE DEIMINASE-RELATED"/>
    <property type="match status" value="1"/>
</dbReference>
<evidence type="ECO:0000256" key="2">
    <source>
        <dbReference type="HAMAP-Rule" id="MF_01841"/>
    </source>
</evidence>
<dbReference type="SUPFAM" id="SSF55909">
    <property type="entry name" value="Pentein"/>
    <property type="match status" value="1"/>
</dbReference>
<dbReference type="EMBL" id="CP016181">
    <property type="protein sequence ID" value="AWX99010.1"/>
    <property type="molecule type" value="Genomic_DNA"/>
</dbReference>
<dbReference type="AlphaFoldDB" id="A0A2Z4PN30"/>
<dbReference type="Gene3D" id="3.75.10.10">
    <property type="entry name" value="L-arginine/glycine Amidinotransferase, Chain A"/>
    <property type="match status" value="1"/>
</dbReference>
<proteinExistence type="inferred from homology"/>
<dbReference type="RefSeq" id="WP_112135433.1">
    <property type="nucleotide sequence ID" value="NZ_CP016181.1"/>
</dbReference>
<name>A0A2Z4PN30_9GAMM</name>
<feature type="active site" description="Amidino-cysteine intermediate" evidence="2">
    <location>
        <position position="351"/>
    </location>
</feature>
<dbReference type="GO" id="GO:0009446">
    <property type="term" value="P:putrescine biosynthetic process"/>
    <property type="evidence" value="ECO:0007669"/>
    <property type="project" value="InterPro"/>
</dbReference>
<sequence length="358" mass="39829">MLTTPKADGFWMPGEHSPQSTVWLAWPTRPDNWRDNGLPAQAAFIHFIERLSGYVTVKLAVLPEFEAQAQSMLPCSTQLFPMAYNDAWMRDIGPTMLVNEAGVKRAVNWKFNAWGGELDGLYDDWSDDENVATHVAQQEGVEGYDAPFVLEGGSIHCDGEGTLYTTEECLLHPSRNPELSREDIEAQLKEYLSIDTVVWLPLGLFNDETNGHIDNILHVIRPGEVLLTVCHDKEDPQYAISQQALEILSSVRDARGRNIIVHELPMPGPLFMTEEEASGLVQPDRMQRATNDRLAGSYANCLICNGAMFYPLLDEKNDKIAHGVLQTAFPNHELIGIPARDIVLGGGNLHCITQQIPA</sequence>
<dbReference type="InterPro" id="IPR007466">
    <property type="entry name" value="Peptidyl-Arg-deiminase_porph"/>
</dbReference>
<dbReference type="NCBIfam" id="NF010070">
    <property type="entry name" value="PRK13551.1"/>
    <property type="match status" value="1"/>
</dbReference>
<reference evidence="3 4" key="1">
    <citation type="submission" date="2016-06" db="EMBL/GenBank/DDBJ databases">
        <title>The sequenced genome of the ice-adhering bacterium Marinomonas primoryensis, from Antarctica.</title>
        <authorList>
            <person name="Graham L."/>
            <person name="Vance T.D.R."/>
            <person name="Davies P.L."/>
        </authorList>
    </citation>
    <scope>NUCLEOTIDE SEQUENCE [LARGE SCALE GENOMIC DNA]</scope>
    <source>
        <strain evidence="3 4">AceL</strain>
    </source>
</reference>